<organism evidence="2 3">
    <name type="scientific">Endocarpon pusillum</name>
    <dbReference type="NCBI Taxonomy" id="364733"/>
    <lineage>
        <taxon>Eukaryota</taxon>
        <taxon>Fungi</taxon>
        <taxon>Dikarya</taxon>
        <taxon>Ascomycota</taxon>
        <taxon>Pezizomycotina</taxon>
        <taxon>Eurotiomycetes</taxon>
        <taxon>Chaetothyriomycetidae</taxon>
        <taxon>Verrucariales</taxon>
        <taxon>Verrucariaceae</taxon>
        <taxon>Endocarpon</taxon>
    </lineage>
</organism>
<comment type="caution">
    <text evidence="2">The sequence shown here is derived from an EMBL/GenBank/DDBJ whole genome shotgun (WGS) entry which is preliminary data.</text>
</comment>
<proteinExistence type="predicted"/>
<dbReference type="EMBL" id="JAACFV010000116">
    <property type="protein sequence ID" value="KAF7505182.1"/>
    <property type="molecule type" value="Genomic_DNA"/>
</dbReference>
<sequence>MVSGDAVEDLNALSLRSRTIDVKSRHPELSPHSQHGGFEGLRKGRKTAAESADSMDDAASGSPREDCLPTVLRPEGSAAAESRPSPTNIDLPSSLLLAEKGAIGAVDASKQLDSAQPLPICESTSGVAEGPRAVHKRFRSESPDSEIGEDSKGIILAGERESANAQLESDDNPDAASDDDGVPETFSTSYKRSLPHAPTSKPPKSKKPKLKTTAPEEIKHEKPMSSLISLNGNLKAGSDKRLPFTEPKVTSVAQRESRANRPASKKAKDITKDGITYRMISSEGLRGETSPWLPAKASPESQKIKERLLVRKRVQEVNIGRRPRFVVSR</sequence>
<feature type="compositionally biased region" description="Low complexity" evidence="1">
    <location>
        <begin position="49"/>
        <end position="60"/>
    </location>
</feature>
<dbReference type="AlphaFoldDB" id="A0A8H7E0S4"/>
<feature type="region of interest" description="Disordered" evidence="1">
    <location>
        <begin position="1"/>
        <end position="92"/>
    </location>
</feature>
<evidence type="ECO:0000313" key="2">
    <source>
        <dbReference type="EMBL" id="KAF7505182.1"/>
    </source>
</evidence>
<evidence type="ECO:0000313" key="3">
    <source>
        <dbReference type="Proteomes" id="UP000606974"/>
    </source>
</evidence>
<name>A0A8H7E0S4_9EURO</name>
<reference evidence="2" key="1">
    <citation type="submission" date="2020-02" db="EMBL/GenBank/DDBJ databases">
        <authorList>
            <person name="Palmer J.M."/>
        </authorList>
    </citation>
    <scope>NUCLEOTIDE SEQUENCE</scope>
    <source>
        <strain evidence="2">EPUS1.4</strain>
        <tissue evidence="2">Thallus</tissue>
    </source>
</reference>
<feature type="compositionally biased region" description="Basic and acidic residues" evidence="1">
    <location>
        <begin position="18"/>
        <end position="29"/>
    </location>
</feature>
<protein>
    <submittedName>
        <fullName evidence="2">Uncharacterized protein</fullName>
    </submittedName>
</protein>
<dbReference type="Proteomes" id="UP000606974">
    <property type="component" value="Unassembled WGS sequence"/>
</dbReference>
<gene>
    <name evidence="2" type="ORF">GJ744_001172</name>
</gene>
<evidence type="ECO:0000256" key="1">
    <source>
        <dbReference type="SAM" id="MobiDB-lite"/>
    </source>
</evidence>
<feature type="compositionally biased region" description="Acidic residues" evidence="1">
    <location>
        <begin position="168"/>
        <end position="182"/>
    </location>
</feature>
<dbReference type="OrthoDB" id="10335738at2759"/>
<feature type="compositionally biased region" description="Basic and acidic residues" evidence="1">
    <location>
        <begin position="214"/>
        <end position="223"/>
    </location>
</feature>
<feature type="region of interest" description="Disordered" evidence="1">
    <location>
        <begin position="110"/>
        <end position="271"/>
    </location>
</feature>
<keyword evidence="3" id="KW-1185">Reference proteome</keyword>
<accession>A0A8H7E0S4</accession>